<proteinExistence type="predicted"/>
<organism evidence="7 8">
    <name type="scientific">Aspergillus keveii</name>
    <dbReference type="NCBI Taxonomy" id="714993"/>
    <lineage>
        <taxon>Eukaryota</taxon>
        <taxon>Fungi</taxon>
        <taxon>Dikarya</taxon>
        <taxon>Ascomycota</taxon>
        <taxon>Pezizomycotina</taxon>
        <taxon>Eurotiomycetes</taxon>
        <taxon>Eurotiomycetidae</taxon>
        <taxon>Eurotiales</taxon>
        <taxon>Aspergillaceae</taxon>
        <taxon>Aspergillus</taxon>
        <taxon>Aspergillus subgen. Nidulantes</taxon>
    </lineage>
</organism>
<keyword evidence="3" id="KW-0804">Transcription</keyword>
<dbReference type="EMBL" id="JBFTWV010000036">
    <property type="protein sequence ID" value="KAL2795325.1"/>
    <property type="molecule type" value="Genomic_DNA"/>
</dbReference>
<feature type="region of interest" description="Disordered" evidence="5">
    <location>
        <begin position="607"/>
        <end position="649"/>
    </location>
</feature>
<evidence type="ECO:0000256" key="4">
    <source>
        <dbReference type="ARBA" id="ARBA00023242"/>
    </source>
</evidence>
<evidence type="ECO:0000256" key="3">
    <source>
        <dbReference type="ARBA" id="ARBA00023163"/>
    </source>
</evidence>
<comment type="caution">
    <text evidence="7">The sequence shown here is derived from an EMBL/GenBank/DDBJ whole genome shotgun (WGS) entry which is preliminary data.</text>
</comment>
<accession>A0ABR4G8H0</accession>
<dbReference type="PROSITE" id="PS00463">
    <property type="entry name" value="ZN2_CY6_FUNGAL_1"/>
    <property type="match status" value="1"/>
</dbReference>
<dbReference type="InterPro" id="IPR036864">
    <property type="entry name" value="Zn2-C6_fun-type_DNA-bd_sf"/>
</dbReference>
<reference evidence="7 8" key="1">
    <citation type="submission" date="2024-07" db="EMBL/GenBank/DDBJ databases">
        <title>Section-level genome sequencing and comparative genomics of Aspergillus sections Usti and Cavernicolus.</title>
        <authorList>
            <consortium name="Lawrence Berkeley National Laboratory"/>
            <person name="Nybo J.L."/>
            <person name="Vesth T.C."/>
            <person name="Theobald S."/>
            <person name="Frisvad J.C."/>
            <person name="Larsen T.O."/>
            <person name="Kjaerboelling I."/>
            <person name="Rothschild-Mancinelli K."/>
            <person name="Lyhne E.K."/>
            <person name="Kogle M.E."/>
            <person name="Barry K."/>
            <person name="Clum A."/>
            <person name="Na H."/>
            <person name="Ledsgaard L."/>
            <person name="Lin J."/>
            <person name="Lipzen A."/>
            <person name="Kuo A."/>
            <person name="Riley R."/>
            <person name="Mondo S."/>
            <person name="Labutti K."/>
            <person name="Haridas S."/>
            <person name="Pangalinan J."/>
            <person name="Salamov A.A."/>
            <person name="Simmons B.A."/>
            <person name="Magnuson J.K."/>
            <person name="Chen J."/>
            <person name="Drula E."/>
            <person name="Henrissat B."/>
            <person name="Wiebenga A."/>
            <person name="Lubbers R.J."/>
            <person name="Gomes A.C."/>
            <person name="Makela M.R."/>
            <person name="Stajich J."/>
            <person name="Grigoriev I.V."/>
            <person name="Mortensen U.H."/>
            <person name="De Vries R.P."/>
            <person name="Baker S.E."/>
            <person name="Andersen M.R."/>
        </authorList>
    </citation>
    <scope>NUCLEOTIDE SEQUENCE [LARGE SCALE GENOMIC DNA]</scope>
    <source>
        <strain evidence="7 8">CBS 209.92</strain>
    </source>
</reference>
<feature type="compositionally biased region" description="Low complexity" evidence="5">
    <location>
        <begin position="609"/>
        <end position="630"/>
    </location>
</feature>
<name>A0ABR4G8H0_9EURO</name>
<dbReference type="Proteomes" id="UP001610563">
    <property type="component" value="Unassembled WGS sequence"/>
</dbReference>
<evidence type="ECO:0000313" key="7">
    <source>
        <dbReference type="EMBL" id="KAL2795325.1"/>
    </source>
</evidence>
<feature type="domain" description="Zn(2)-C6 fungal-type" evidence="6">
    <location>
        <begin position="28"/>
        <end position="59"/>
    </location>
</feature>
<evidence type="ECO:0000256" key="2">
    <source>
        <dbReference type="ARBA" id="ARBA00023125"/>
    </source>
</evidence>
<feature type="region of interest" description="Disordered" evidence="5">
    <location>
        <begin position="98"/>
        <end position="136"/>
    </location>
</feature>
<keyword evidence="2" id="KW-0238">DNA-binding</keyword>
<keyword evidence="1" id="KW-0805">Transcription regulation</keyword>
<evidence type="ECO:0000259" key="6">
    <source>
        <dbReference type="PROSITE" id="PS50048"/>
    </source>
</evidence>
<dbReference type="SMART" id="SM00066">
    <property type="entry name" value="GAL4"/>
    <property type="match status" value="1"/>
</dbReference>
<keyword evidence="4" id="KW-0539">Nucleus</keyword>
<dbReference type="CDD" id="cd12148">
    <property type="entry name" value="fungal_TF_MHR"/>
    <property type="match status" value="1"/>
</dbReference>
<sequence length="710" mass="78989">MIPHFKESVDMLRNSTPRRKVVRKGTRSCWECRRRKVKCLPPPDDASICAGCRERGAECLSQQEYVDDPSPQPPADDSALAQRVARVESLLETLVKKITQDQAGQSTPESIDGTTNPANRPQPTSPGSVQAGDTDATTQKLDSLRQQLAAMLPCQADVDFLFASSHGWLLQQHMMPQPPDITNGAHGPFNVSLVSRGHPMPLARLLLCVAICIQQLPPQIDLRVLQTAVQVREIESGIIEFITKNVASDDELTGSIEGVECLALLGMHAVNVGNLRRSWLLFRKAITVGQLLGLHRMALYLPQEIIEARRHHLWYQISRGERYLSVILSLPSSTGSAVFPLDDNAPRDSAEDLYHKKLYHISGLILDRNQGDSTHSFSTTLRISEQLDAFAAQMPPVWWEIPRTISTTRTRESSAEFERIMCQIWHFELTALLHLPFMLRAATTKDGGFEYSRSKCLDAARNLVKRWISIRESQTSLLFSNLLEFQAFTAATTLLLGLLAGERSTHPTIVQERNEDSHLVERVIANFEKGSTRHPASSSIANPVSAQSIQVIRTLQRFLQPGDPFDRLRLEIPFFGVIRVARSGATVQAIQGERLLGATSGHNTVLQNSPATSPPTVASSEAATVVSSTSIRRPRKRTQQEMAVDEEEGYIDHSLGREEPLLHISSNQFHFPQAPVMLGGLDTAEWDFRESDMVFFDSLVNSDLVGDWAL</sequence>
<dbReference type="CDD" id="cd00067">
    <property type="entry name" value="GAL4"/>
    <property type="match status" value="1"/>
</dbReference>
<feature type="compositionally biased region" description="Polar residues" evidence="5">
    <location>
        <begin position="100"/>
        <end position="128"/>
    </location>
</feature>
<gene>
    <name evidence="7" type="ORF">BJX66DRAFT_302241</name>
</gene>
<dbReference type="SUPFAM" id="SSF57701">
    <property type="entry name" value="Zn2/Cys6 DNA-binding domain"/>
    <property type="match status" value="1"/>
</dbReference>
<protein>
    <recommendedName>
        <fullName evidence="6">Zn(2)-C6 fungal-type domain-containing protein</fullName>
    </recommendedName>
</protein>
<dbReference type="InterPro" id="IPR001138">
    <property type="entry name" value="Zn2Cys6_DnaBD"/>
</dbReference>
<evidence type="ECO:0000256" key="1">
    <source>
        <dbReference type="ARBA" id="ARBA00023015"/>
    </source>
</evidence>
<dbReference type="Gene3D" id="4.10.240.10">
    <property type="entry name" value="Zn(2)-C6 fungal-type DNA-binding domain"/>
    <property type="match status" value="1"/>
</dbReference>
<evidence type="ECO:0000256" key="5">
    <source>
        <dbReference type="SAM" id="MobiDB-lite"/>
    </source>
</evidence>
<dbReference type="PANTHER" id="PTHR47840">
    <property type="entry name" value="ZN(II)2CYS6 TRANSCRIPTION FACTOR (EUROFUNG)-RELATED"/>
    <property type="match status" value="1"/>
</dbReference>
<evidence type="ECO:0000313" key="8">
    <source>
        <dbReference type="Proteomes" id="UP001610563"/>
    </source>
</evidence>
<dbReference type="Pfam" id="PF00172">
    <property type="entry name" value="Zn_clus"/>
    <property type="match status" value="1"/>
</dbReference>
<dbReference type="PANTHER" id="PTHR47840:SF1">
    <property type="entry name" value="ZN(II)2CYS6 TRANSCRIPTION FACTOR (EUROFUNG)"/>
    <property type="match status" value="1"/>
</dbReference>
<dbReference type="PROSITE" id="PS50048">
    <property type="entry name" value="ZN2_CY6_FUNGAL_2"/>
    <property type="match status" value="1"/>
</dbReference>
<keyword evidence="8" id="KW-1185">Reference proteome</keyword>